<dbReference type="AlphaFoldDB" id="A0A9X2N3K7"/>
<sequence length="165" mass="17516">MPSDGGIRTLLLIGRARKAKLVDIRECTELPGWKAFLGDGVVELTVGGVAIFDETIHVAVEGLWNDLAEVVAQYRAQGHAETRLWEGYGALRLEPIPGGRARFTLAFDDGTSRRGVTGEQELLAALTAGGVAFFEKLGELTGGFHDRAIAKLTGRNGAGRTGPSA</sequence>
<name>A0A9X2N3K7_9PSEU</name>
<evidence type="ECO:0000313" key="1">
    <source>
        <dbReference type="EMBL" id="MCR6481304.1"/>
    </source>
</evidence>
<dbReference type="RefSeq" id="WP_257917960.1">
    <property type="nucleotide sequence ID" value="NZ_JAMXQV010000001.1"/>
</dbReference>
<gene>
    <name evidence="1" type="ORF">M8542_00585</name>
</gene>
<dbReference type="EMBL" id="JAMXQV010000001">
    <property type="protein sequence ID" value="MCR6481304.1"/>
    <property type="molecule type" value="Genomic_DNA"/>
</dbReference>
<accession>A0A9X2N3K7</accession>
<keyword evidence="2" id="KW-1185">Reference proteome</keyword>
<comment type="caution">
    <text evidence="1">The sequence shown here is derived from an EMBL/GenBank/DDBJ whole genome shotgun (WGS) entry which is preliminary data.</text>
</comment>
<reference evidence="1" key="1">
    <citation type="submission" date="2022-06" db="EMBL/GenBank/DDBJ databases">
        <title>Amycolatopsis iheyaensis sp. nov., a new species of the genus Amycolatopsis isolated from soil in Iheya island, Japan.</title>
        <authorList>
            <person name="Ngamcharungchit C."/>
            <person name="Kanto H."/>
            <person name="Take A."/>
            <person name="Intra B."/>
            <person name="Matsumoto A."/>
            <person name="Panbangred W."/>
            <person name="Inahashi Y."/>
        </authorList>
    </citation>
    <scope>NUCLEOTIDE SEQUENCE</scope>
    <source>
        <strain evidence="1">OK19-0408</strain>
    </source>
</reference>
<organism evidence="1 2">
    <name type="scientific">Amycolatopsis iheyensis</name>
    <dbReference type="NCBI Taxonomy" id="2945988"/>
    <lineage>
        <taxon>Bacteria</taxon>
        <taxon>Bacillati</taxon>
        <taxon>Actinomycetota</taxon>
        <taxon>Actinomycetes</taxon>
        <taxon>Pseudonocardiales</taxon>
        <taxon>Pseudonocardiaceae</taxon>
        <taxon>Amycolatopsis</taxon>
    </lineage>
</organism>
<proteinExistence type="predicted"/>
<evidence type="ECO:0000313" key="2">
    <source>
        <dbReference type="Proteomes" id="UP001144096"/>
    </source>
</evidence>
<protein>
    <submittedName>
        <fullName evidence="1">Uncharacterized protein</fullName>
    </submittedName>
</protein>
<dbReference type="Proteomes" id="UP001144096">
    <property type="component" value="Unassembled WGS sequence"/>
</dbReference>